<sequence length="188" mass="20152">MYCKQCGSYLEPDTLNCPVCGAPVPEQPASEPQPVQAEPVQPQGASEQHSASWEFGAGVTGGGPSTPPPPPYGEPRYQRQAPPAPAPKAEDEPEQPVKTLEWLWSLILTAIPIVNLVVLLIWSFGGGTSITKRNWARAKLILVAVGTVIGVILCIALFGMIAYFTGFGYGGFGHGGYGYGFDTPFYYY</sequence>
<name>A0ABT7UP16_9FIRM</name>
<organism evidence="3 4">
    <name type="scientific">Allofournierella massiliensis</name>
    <dbReference type="NCBI Taxonomy" id="1650663"/>
    <lineage>
        <taxon>Bacteria</taxon>
        <taxon>Bacillati</taxon>
        <taxon>Bacillota</taxon>
        <taxon>Clostridia</taxon>
        <taxon>Eubacteriales</taxon>
        <taxon>Oscillospiraceae</taxon>
        <taxon>Allofournierella</taxon>
    </lineage>
</organism>
<evidence type="ECO:0000256" key="2">
    <source>
        <dbReference type="SAM" id="Phobius"/>
    </source>
</evidence>
<dbReference type="RefSeq" id="WP_289599281.1">
    <property type="nucleotide sequence ID" value="NZ_JAUDCL010000005.1"/>
</dbReference>
<keyword evidence="2" id="KW-1133">Transmembrane helix</keyword>
<dbReference type="EMBL" id="JAUDCL010000005">
    <property type="protein sequence ID" value="MDM8200485.1"/>
    <property type="molecule type" value="Genomic_DNA"/>
</dbReference>
<gene>
    <name evidence="3" type="ORF">QUW08_04135</name>
</gene>
<protein>
    <submittedName>
        <fullName evidence="3">Zinc ribbon domain-containing protein</fullName>
    </submittedName>
</protein>
<keyword evidence="2" id="KW-0472">Membrane</keyword>
<feature type="transmembrane region" description="Helical" evidence="2">
    <location>
        <begin position="102"/>
        <end position="128"/>
    </location>
</feature>
<dbReference type="Proteomes" id="UP001529380">
    <property type="component" value="Unassembled WGS sequence"/>
</dbReference>
<evidence type="ECO:0000313" key="4">
    <source>
        <dbReference type="Proteomes" id="UP001529380"/>
    </source>
</evidence>
<comment type="caution">
    <text evidence="3">The sequence shown here is derived from an EMBL/GenBank/DDBJ whole genome shotgun (WGS) entry which is preliminary data.</text>
</comment>
<evidence type="ECO:0000313" key="3">
    <source>
        <dbReference type="EMBL" id="MDM8200485.1"/>
    </source>
</evidence>
<feature type="region of interest" description="Disordered" evidence="1">
    <location>
        <begin position="21"/>
        <end position="93"/>
    </location>
</feature>
<proteinExistence type="predicted"/>
<keyword evidence="4" id="KW-1185">Reference proteome</keyword>
<keyword evidence="2" id="KW-0812">Transmembrane</keyword>
<feature type="transmembrane region" description="Helical" evidence="2">
    <location>
        <begin position="140"/>
        <end position="164"/>
    </location>
</feature>
<feature type="compositionally biased region" description="Low complexity" evidence="1">
    <location>
        <begin position="32"/>
        <end position="43"/>
    </location>
</feature>
<reference evidence="3 4" key="1">
    <citation type="submission" date="2023-06" db="EMBL/GenBank/DDBJ databases">
        <title>Identification and characterization of horizontal gene transfer across gut microbiota members of farm animals based on homology search.</title>
        <authorList>
            <person name="Schwarzerova J."/>
            <person name="Nykrynova M."/>
            <person name="Jureckova K."/>
            <person name="Cejkova D."/>
            <person name="Rychlik I."/>
        </authorList>
    </citation>
    <scope>NUCLEOTIDE SEQUENCE [LARGE SCALE GENOMIC DNA]</scope>
    <source>
        <strain evidence="3 4">ET340</strain>
    </source>
</reference>
<evidence type="ECO:0000256" key="1">
    <source>
        <dbReference type="SAM" id="MobiDB-lite"/>
    </source>
</evidence>
<accession>A0ABT7UP16</accession>